<dbReference type="OrthoDB" id="10573026at2759"/>
<proteinExistence type="predicted"/>
<keyword evidence="2" id="KW-1185">Reference proteome</keyword>
<evidence type="ECO:0000313" key="2">
    <source>
        <dbReference type="Proteomes" id="UP000183832"/>
    </source>
</evidence>
<feature type="non-terminal residue" evidence="1">
    <location>
        <position position="1"/>
    </location>
</feature>
<accession>A0A1J1J9F2</accession>
<organism evidence="1 2">
    <name type="scientific">Clunio marinus</name>
    <dbReference type="NCBI Taxonomy" id="568069"/>
    <lineage>
        <taxon>Eukaryota</taxon>
        <taxon>Metazoa</taxon>
        <taxon>Ecdysozoa</taxon>
        <taxon>Arthropoda</taxon>
        <taxon>Hexapoda</taxon>
        <taxon>Insecta</taxon>
        <taxon>Pterygota</taxon>
        <taxon>Neoptera</taxon>
        <taxon>Endopterygota</taxon>
        <taxon>Diptera</taxon>
        <taxon>Nematocera</taxon>
        <taxon>Chironomoidea</taxon>
        <taxon>Chironomidae</taxon>
        <taxon>Clunio</taxon>
    </lineage>
</organism>
<name>A0A1J1J9F2_9DIPT</name>
<reference evidence="1 2" key="1">
    <citation type="submission" date="2015-04" db="EMBL/GenBank/DDBJ databases">
        <authorList>
            <person name="Syromyatnikov M.Y."/>
            <person name="Popov V.N."/>
        </authorList>
    </citation>
    <scope>NUCLEOTIDE SEQUENCE [LARGE SCALE GENOMIC DNA]</scope>
</reference>
<evidence type="ECO:0000313" key="1">
    <source>
        <dbReference type="EMBL" id="CRL07641.1"/>
    </source>
</evidence>
<dbReference type="Proteomes" id="UP000183832">
    <property type="component" value="Unassembled WGS sequence"/>
</dbReference>
<protein>
    <submittedName>
        <fullName evidence="1">CLUMA_CG020605, isoform A</fullName>
    </submittedName>
</protein>
<gene>
    <name evidence="1" type="ORF">CLUMA_CG020605</name>
</gene>
<sequence length="161" mass="18309">AADTIKVTFSAFTLILLASSYCFSYVINKGVLVGEKVLSNVFSIRKCVLSKHSSISKTVKCIITFVLILIFLQPSTAPPNPIKDNESDESEEFSAYKYPDFKHSTNPYWSAFPEQTRKRLKQHDHLELNVLRRLRGLDFKVREAWTVTDKPFDASKDSSLS</sequence>
<dbReference type="AlphaFoldDB" id="A0A1J1J9F2"/>
<dbReference type="EMBL" id="CVRI01000073">
    <property type="protein sequence ID" value="CRL07641.1"/>
    <property type="molecule type" value="Genomic_DNA"/>
</dbReference>